<dbReference type="AlphaFoldDB" id="A0AAP0Q769"/>
<dbReference type="Proteomes" id="UP001420932">
    <property type="component" value="Unassembled WGS sequence"/>
</dbReference>
<evidence type="ECO:0000256" key="1">
    <source>
        <dbReference type="SAM" id="MobiDB-lite"/>
    </source>
</evidence>
<evidence type="ECO:0000313" key="3">
    <source>
        <dbReference type="Proteomes" id="UP001420932"/>
    </source>
</evidence>
<protein>
    <submittedName>
        <fullName evidence="2">Uncharacterized protein</fullName>
    </submittedName>
</protein>
<organism evidence="2 3">
    <name type="scientific">Stephania yunnanensis</name>
    <dbReference type="NCBI Taxonomy" id="152371"/>
    <lineage>
        <taxon>Eukaryota</taxon>
        <taxon>Viridiplantae</taxon>
        <taxon>Streptophyta</taxon>
        <taxon>Embryophyta</taxon>
        <taxon>Tracheophyta</taxon>
        <taxon>Spermatophyta</taxon>
        <taxon>Magnoliopsida</taxon>
        <taxon>Ranunculales</taxon>
        <taxon>Menispermaceae</taxon>
        <taxon>Menispermoideae</taxon>
        <taxon>Cissampelideae</taxon>
        <taxon>Stephania</taxon>
    </lineage>
</organism>
<comment type="caution">
    <text evidence="2">The sequence shown here is derived from an EMBL/GenBank/DDBJ whole genome shotgun (WGS) entry which is preliminary data.</text>
</comment>
<gene>
    <name evidence="2" type="ORF">Syun_002175</name>
</gene>
<feature type="region of interest" description="Disordered" evidence="1">
    <location>
        <begin position="1"/>
        <end position="37"/>
    </location>
</feature>
<dbReference type="EMBL" id="JBBNAF010000001">
    <property type="protein sequence ID" value="KAK9170035.1"/>
    <property type="molecule type" value="Genomic_DNA"/>
</dbReference>
<sequence length="60" mass="6627">MVRPVRDILGDDAPPLRISGPPKPNDGKVADGTAKTQHRLSLDQLEGWGVIRVDEFEEHP</sequence>
<proteinExistence type="predicted"/>
<evidence type="ECO:0000313" key="2">
    <source>
        <dbReference type="EMBL" id="KAK9170035.1"/>
    </source>
</evidence>
<name>A0AAP0Q769_9MAGN</name>
<keyword evidence="3" id="KW-1185">Reference proteome</keyword>
<accession>A0AAP0Q769</accession>
<reference evidence="2 3" key="1">
    <citation type="submission" date="2024-01" db="EMBL/GenBank/DDBJ databases">
        <title>Genome assemblies of Stephania.</title>
        <authorList>
            <person name="Yang L."/>
        </authorList>
    </citation>
    <scope>NUCLEOTIDE SEQUENCE [LARGE SCALE GENOMIC DNA]</scope>
    <source>
        <strain evidence="2">YNDBR</strain>
        <tissue evidence="2">Leaf</tissue>
    </source>
</reference>